<gene>
    <name evidence="13" type="ORF">QN277_002674</name>
</gene>
<dbReference type="CDD" id="cd11019">
    <property type="entry name" value="OsENODL1_like"/>
    <property type="match status" value="1"/>
</dbReference>
<feature type="domain" description="Phytocyanin" evidence="12">
    <location>
        <begin position="30"/>
        <end position="134"/>
    </location>
</feature>
<dbReference type="GO" id="GO:0005886">
    <property type="term" value="C:plasma membrane"/>
    <property type="evidence" value="ECO:0007669"/>
    <property type="project" value="UniProtKB-SubCell"/>
</dbReference>
<dbReference type="Pfam" id="PF02298">
    <property type="entry name" value="Cu_bind_like"/>
    <property type="match status" value="1"/>
</dbReference>
<evidence type="ECO:0000256" key="2">
    <source>
        <dbReference type="ARBA" id="ARBA00022475"/>
    </source>
</evidence>
<comment type="similarity">
    <text evidence="9">Belongs to the early nodulin-like (ENODL) family.</text>
</comment>
<keyword evidence="7" id="KW-0325">Glycoprotein</keyword>
<accession>A0AAE1NA12</accession>
<keyword evidence="3" id="KW-0336">GPI-anchor</keyword>
<sequence>MANMGLRSKEVVHGLGLLCVLMLVHQGGAYEFVVGGQKGWSAPSDPNYNPYNQWAESSRFQIGDSIVFNYKSGQDSVLQVKSEDYANCNTNSPIAKYSEGHTVIKFNQSGAHYFISGKRENCLKNEKVIVIVMADRSGRSNATTTTPPAPSPSSPSPSPTAQQTPPPAASTPTPSPASDHTPSHNAASPISFSFAGTVAAFLASATLSFTL</sequence>
<evidence type="ECO:0000256" key="6">
    <source>
        <dbReference type="ARBA" id="ARBA00023157"/>
    </source>
</evidence>
<organism evidence="13 14">
    <name type="scientific">Acacia crassicarpa</name>
    <name type="common">northern wattle</name>
    <dbReference type="NCBI Taxonomy" id="499986"/>
    <lineage>
        <taxon>Eukaryota</taxon>
        <taxon>Viridiplantae</taxon>
        <taxon>Streptophyta</taxon>
        <taxon>Embryophyta</taxon>
        <taxon>Tracheophyta</taxon>
        <taxon>Spermatophyta</taxon>
        <taxon>Magnoliopsida</taxon>
        <taxon>eudicotyledons</taxon>
        <taxon>Gunneridae</taxon>
        <taxon>Pentapetalae</taxon>
        <taxon>rosids</taxon>
        <taxon>fabids</taxon>
        <taxon>Fabales</taxon>
        <taxon>Fabaceae</taxon>
        <taxon>Caesalpinioideae</taxon>
        <taxon>mimosoid clade</taxon>
        <taxon>Acacieae</taxon>
        <taxon>Acacia</taxon>
    </lineage>
</organism>
<dbReference type="PANTHER" id="PTHR33021">
    <property type="entry name" value="BLUE COPPER PROTEIN"/>
    <property type="match status" value="1"/>
</dbReference>
<evidence type="ECO:0000256" key="3">
    <source>
        <dbReference type="ARBA" id="ARBA00022622"/>
    </source>
</evidence>
<evidence type="ECO:0000256" key="10">
    <source>
        <dbReference type="SAM" id="MobiDB-lite"/>
    </source>
</evidence>
<name>A0AAE1NA12_9FABA</name>
<dbReference type="PANTHER" id="PTHR33021:SF253">
    <property type="entry name" value="EARLY NODULIN-LIKE PROTEIN 9"/>
    <property type="match status" value="1"/>
</dbReference>
<evidence type="ECO:0000256" key="7">
    <source>
        <dbReference type="ARBA" id="ARBA00023180"/>
    </source>
</evidence>
<dbReference type="AlphaFoldDB" id="A0AAE1NA12"/>
<keyword evidence="5" id="KW-0472">Membrane</keyword>
<comment type="subcellular location">
    <subcellularLocation>
        <location evidence="1">Cell membrane</location>
        <topology evidence="1">Lipid-anchor</topology>
        <topology evidence="1">GPI-anchor</topology>
    </subcellularLocation>
</comment>
<dbReference type="FunFam" id="2.60.40.420:FF:000010">
    <property type="entry name" value="Early nodulin-like protein 1"/>
    <property type="match status" value="1"/>
</dbReference>
<feature type="region of interest" description="Disordered" evidence="10">
    <location>
        <begin position="138"/>
        <end position="188"/>
    </location>
</feature>
<dbReference type="PROSITE" id="PS51485">
    <property type="entry name" value="PHYTOCYANIN"/>
    <property type="match status" value="1"/>
</dbReference>
<dbReference type="EMBL" id="JAWXYG010000001">
    <property type="protein sequence ID" value="KAK4286063.1"/>
    <property type="molecule type" value="Genomic_DNA"/>
</dbReference>
<evidence type="ECO:0000256" key="1">
    <source>
        <dbReference type="ARBA" id="ARBA00004609"/>
    </source>
</evidence>
<reference evidence="13" key="1">
    <citation type="submission" date="2023-10" db="EMBL/GenBank/DDBJ databases">
        <title>Chromosome-level genome of the transformable northern wattle, Acacia crassicarpa.</title>
        <authorList>
            <person name="Massaro I."/>
            <person name="Sinha N.R."/>
            <person name="Poethig S."/>
            <person name="Leichty A.R."/>
        </authorList>
    </citation>
    <scope>NUCLEOTIDE SEQUENCE</scope>
    <source>
        <strain evidence="13">Acra3RX</strain>
        <tissue evidence="13">Leaf</tissue>
    </source>
</reference>
<protein>
    <recommendedName>
        <fullName evidence="12">Phytocyanin domain-containing protein</fullName>
    </recommendedName>
</protein>
<keyword evidence="14" id="KW-1185">Reference proteome</keyword>
<dbReference type="Gene3D" id="2.60.40.420">
    <property type="entry name" value="Cupredoxins - blue copper proteins"/>
    <property type="match status" value="1"/>
</dbReference>
<keyword evidence="8" id="KW-0449">Lipoprotein</keyword>
<dbReference type="Proteomes" id="UP001293593">
    <property type="component" value="Unassembled WGS sequence"/>
</dbReference>
<evidence type="ECO:0000256" key="9">
    <source>
        <dbReference type="ARBA" id="ARBA00035011"/>
    </source>
</evidence>
<dbReference type="InterPro" id="IPR008972">
    <property type="entry name" value="Cupredoxin"/>
</dbReference>
<evidence type="ECO:0000259" key="12">
    <source>
        <dbReference type="PROSITE" id="PS51485"/>
    </source>
</evidence>
<dbReference type="GO" id="GO:0009055">
    <property type="term" value="F:electron transfer activity"/>
    <property type="evidence" value="ECO:0007669"/>
    <property type="project" value="InterPro"/>
</dbReference>
<feature type="signal peptide" evidence="11">
    <location>
        <begin position="1"/>
        <end position="29"/>
    </location>
</feature>
<dbReference type="InterPro" id="IPR003245">
    <property type="entry name" value="Phytocyanin_dom"/>
</dbReference>
<keyword evidence="2" id="KW-1003">Cell membrane</keyword>
<dbReference type="InterPro" id="IPR041846">
    <property type="entry name" value="ENL_dom"/>
</dbReference>
<proteinExistence type="inferred from homology"/>
<evidence type="ECO:0000313" key="13">
    <source>
        <dbReference type="EMBL" id="KAK4286063.1"/>
    </source>
</evidence>
<feature type="compositionally biased region" description="Pro residues" evidence="10">
    <location>
        <begin position="147"/>
        <end position="175"/>
    </location>
</feature>
<comment type="caution">
    <text evidence="13">The sequence shown here is derived from an EMBL/GenBank/DDBJ whole genome shotgun (WGS) entry which is preliminary data.</text>
</comment>
<feature type="chain" id="PRO_5042213342" description="Phytocyanin domain-containing protein" evidence="11">
    <location>
        <begin position="30"/>
        <end position="211"/>
    </location>
</feature>
<evidence type="ECO:0000256" key="11">
    <source>
        <dbReference type="SAM" id="SignalP"/>
    </source>
</evidence>
<dbReference type="InterPro" id="IPR039391">
    <property type="entry name" value="Phytocyanin-like"/>
</dbReference>
<dbReference type="GO" id="GO:0098552">
    <property type="term" value="C:side of membrane"/>
    <property type="evidence" value="ECO:0007669"/>
    <property type="project" value="UniProtKB-KW"/>
</dbReference>
<dbReference type="SUPFAM" id="SSF49503">
    <property type="entry name" value="Cupredoxins"/>
    <property type="match status" value="1"/>
</dbReference>
<evidence type="ECO:0000256" key="5">
    <source>
        <dbReference type="ARBA" id="ARBA00023136"/>
    </source>
</evidence>
<evidence type="ECO:0000313" key="14">
    <source>
        <dbReference type="Proteomes" id="UP001293593"/>
    </source>
</evidence>
<evidence type="ECO:0000256" key="4">
    <source>
        <dbReference type="ARBA" id="ARBA00022729"/>
    </source>
</evidence>
<keyword evidence="6" id="KW-1015">Disulfide bond</keyword>
<evidence type="ECO:0000256" key="8">
    <source>
        <dbReference type="ARBA" id="ARBA00023288"/>
    </source>
</evidence>
<keyword evidence="4 11" id="KW-0732">Signal</keyword>